<comment type="caution">
    <text evidence="1">The sequence shown here is derived from an EMBL/GenBank/DDBJ whole genome shotgun (WGS) entry which is preliminary data.</text>
</comment>
<gene>
    <name evidence="1" type="ORF">GCM10007924_28530</name>
</gene>
<dbReference type="InterPro" id="IPR009922">
    <property type="entry name" value="DUF1457"/>
</dbReference>
<sequence length="173" mass="19149">MTAYGHIDWQADDIAEFVQYWRGVQGEGGIPRQSDIDPAEIRHLLPGVAICEMRASDHIHCRLVGTGLVHDFGRELTDSNFLDMWQDSHRGEVYEALQAVTSGPCGILVTLAATTECGLTLTAYAVGLPLLDGEGDPNRLIFHVAWPERSGSRVPREDKVETFAVARRTFFPV</sequence>
<name>A0ABQ5U8I2_9PROT</name>
<organism evidence="1 2">
    <name type="scientific">Sneathiella chinensis</name>
    <dbReference type="NCBI Taxonomy" id="349750"/>
    <lineage>
        <taxon>Bacteria</taxon>
        <taxon>Pseudomonadati</taxon>
        <taxon>Pseudomonadota</taxon>
        <taxon>Alphaproteobacteria</taxon>
        <taxon>Sneathiellales</taxon>
        <taxon>Sneathiellaceae</taxon>
        <taxon>Sneathiella</taxon>
    </lineage>
</organism>
<accession>A0ABQ5U8I2</accession>
<dbReference type="Proteomes" id="UP001161409">
    <property type="component" value="Unassembled WGS sequence"/>
</dbReference>
<proteinExistence type="predicted"/>
<dbReference type="RefSeq" id="WP_169561692.1">
    <property type="nucleotide sequence ID" value="NZ_BSNF01000008.1"/>
</dbReference>
<dbReference type="EMBL" id="BSNF01000008">
    <property type="protein sequence ID" value="GLQ07632.1"/>
    <property type="molecule type" value="Genomic_DNA"/>
</dbReference>
<dbReference type="Pfam" id="PF07310">
    <property type="entry name" value="PAS_5"/>
    <property type="match status" value="1"/>
</dbReference>
<reference evidence="1" key="2">
    <citation type="submission" date="2023-01" db="EMBL/GenBank/DDBJ databases">
        <title>Draft genome sequence of Sneathiella chinensis strain NBRC 103408.</title>
        <authorList>
            <person name="Sun Q."/>
            <person name="Mori K."/>
        </authorList>
    </citation>
    <scope>NUCLEOTIDE SEQUENCE</scope>
    <source>
        <strain evidence="1">NBRC 103408</strain>
    </source>
</reference>
<protein>
    <recommendedName>
        <fullName evidence="3">PAS domain-containing protein</fullName>
    </recommendedName>
</protein>
<evidence type="ECO:0008006" key="3">
    <source>
        <dbReference type="Google" id="ProtNLM"/>
    </source>
</evidence>
<reference evidence="1" key="1">
    <citation type="journal article" date="2014" name="Int. J. Syst. Evol. Microbiol.">
        <title>Complete genome of a new Firmicutes species belonging to the dominant human colonic microbiota ('Ruminococcus bicirculans') reveals two chromosomes and a selective capacity to utilize plant glucans.</title>
        <authorList>
            <consortium name="NISC Comparative Sequencing Program"/>
            <person name="Wegmann U."/>
            <person name="Louis P."/>
            <person name="Goesmann A."/>
            <person name="Henrissat B."/>
            <person name="Duncan S.H."/>
            <person name="Flint H.J."/>
        </authorList>
    </citation>
    <scope>NUCLEOTIDE SEQUENCE</scope>
    <source>
        <strain evidence="1">NBRC 103408</strain>
    </source>
</reference>
<keyword evidence="2" id="KW-1185">Reference proteome</keyword>
<evidence type="ECO:0000313" key="1">
    <source>
        <dbReference type="EMBL" id="GLQ07632.1"/>
    </source>
</evidence>
<evidence type="ECO:0000313" key="2">
    <source>
        <dbReference type="Proteomes" id="UP001161409"/>
    </source>
</evidence>